<dbReference type="Proteomes" id="UP000663838">
    <property type="component" value="Unassembled WGS sequence"/>
</dbReference>
<evidence type="ECO:0000313" key="7">
    <source>
        <dbReference type="Proteomes" id="UP000663833"/>
    </source>
</evidence>
<dbReference type="Proteomes" id="UP000663851">
    <property type="component" value="Unassembled WGS sequence"/>
</dbReference>
<dbReference type="EMBL" id="CAJNYD010001526">
    <property type="protein sequence ID" value="CAF3342820.1"/>
    <property type="molecule type" value="Genomic_DNA"/>
</dbReference>
<proteinExistence type="predicted"/>
<evidence type="ECO:0000259" key="2">
    <source>
        <dbReference type="PROSITE" id="PS51698"/>
    </source>
</evidence>
<dbReference type="SUPFAM" id="SSF57850">
    <property type="entry name" value="RING/U-box"/>
    <property type="match status" value="2"/>
</dbReference>
<dbReference type="Gene3D" id="3.30.40.10">
    <property type="entry name" value="Zinc/RING finger domain, C3HC4 (zinc finger)"/>
    <property type="match status" value="2"/>
</dbReference>
<feature type="compositionally biased region" description="Low complexity" evidence="1">
    <location>
        <begin position="247"/>
        <end position="264"/>
    </location>
</feature>
<dbReference type="Proteomes" id="UP000663825">
    <property type="component" value="Unassembled WGS sequence"/>
</dbReference>
<dbReference type="Pfam" id="PF04564">
    <property type="entry name" value="U-box"/>
    <property type="match status" value="2"/>
</dbReference>
<dbReference type="PROSITE" id="PS51698">
    <property type="entry name" value="U_BOX"/>
    <property type="match status" value="2"/>
</dbReference>
<dbReference type="AlphaFoldDB" id="A0A817VJS4"/>
<evidence type="ECO:0000313" key="3">
    <source>
        <dbReference type="EMBL" id="CAF3166829.1"/>
    </source>
</evidence>
<feature type="domain" description="U-box" evidence="2">
    <location>
        <begin position="733"/>
        <end position="803"/>
    </location>
</feature>
<feature type="region of interest" description="Disordered" evidence="1">
    <location>
        <begin position="242"/>
        <end position="264"/>
    </location>
</feature>
<dbReference type="PANTHER" id="PTHR46573">
    <property type="entry name" value="WD REPEAT, SAM AND U-BOX DOMAIN-CONTAINING PROTEIN 1"/>
    <property type="match status" value="1"/>
</dbReference>
<dbReference type="InterPro" id="IPR013083">
    <property type="entry name" value="Znf_RING/FYVE/PHD"/>
</dbReference>
<dbReference type="SMART" id="SM00504">
    <property type="entry name" value="Ubox"/>
    <property type="match status" value="2"/>
</dbReference>
<dbReference type="EMBL" id="CAJOBO010000596">
    <property type="protein sequence ID" value="CAF4254843.1"/>
    <property type="molecule type" value="Genomic_DNA"/>
</dbReference>
<dbReference type="OrthoDB" id="629492at2759"/>
<feature type="domain" description="U-box" evidence="2">
    <location>
        <begin position="366"/>
        <end position="439"/>
    </location>
</feature>
<dbReference type="InterPro" id="IPR052085">
    <property type="entry name" value="WD-SAM-U-box"/>
</dbReference>
<dbReference type="EMBL" id="CAJNXB010001437">
    <property type="protein sequence ID" value="CAF3166829.1"/>
    <property type="molecule type" value="Genomic_DNA"/>
</dbReference>
<sequence length="803" mass="90833">MSKQPSSPMGGQLPSYTIGDVGNHTAAPTAAPSHPLARPHPSQIMNPDTAFLEAYECAKLNRTWEKVSGALLAHADWLTRIPDGRSWTMLHQIVFSGDVIHLNEVLALQAGNPQFRLLFQARDGKTVRDVATERSQLYPNMLRRIERLVAVDELLNNAKERKWELVKQCITAQPDIVNEKPPYRRYYLAHHLAYVGQLDKFKELSTICHFKLDLLAEGKTISQIAREHNKIPFAEYVEHLQPESNDTTEGTTASAAASSSHSASGGSYYGTSYNDDLCISFIPAHVATSLTNDHYFVTHTLYQGGYPTSIAAPAPATTNHYHHQNNHNDKKPAKSKATASSATTEEEDNAYEQTVINNVAHMSEKNLLNSITCCITKAILRDPVVAADGFTYEREAITKWFETSNRSPMTNQELEDLELKPNFAIKSILQALQGANSLPAKFLFKLIMSDENLLHEAINNSKEFVNFPGVLMAVSLHPEWLTMIPEGRVWAILHQVIFSGNVNNLYQLLALQKLNKTFRLLTNTRDNKTVLDIASIRPDTSEMKMHIEKLIKLDEMLNYAKDCEWNRCYEIVKENPGFANEKPPYRLFYLIHHMACADAMEEFNKFKEIKNCKFDLNLRANRLKVNKIAEQEQKPAFARFIEREYPSLLDEDVELEKPSDEARRRTVTINAIMENKVIAKTLDDNLMGAPVKSAKNRGEVMTYLNQVRNQSERELQGKEKQTIKPEQASHQEMLLDNLICPIALAIFTDPVIAADGFTYERSAIENWLNNNDRSPMTNQVLPNKFLSPNTVIKQIIAAVELMT</sequence>
<gene>
    <name evidence="5" type="ORF">HFQ381_LOCUS10683</name>
    <name evidence="4" type="ORF">LUA448_LOCUS12305</name>
    <name evidence="3" type="ORF">TIS948_LOCUS10590</name>
    <name evidence="6" type="ORF">TOA249_LOCUS1181</name>
</gene>
<name>A0A817VJS4_9BILA</name>
<feature type="region of interest" description="Disordered" evidence="1">
    <location>
        <begin position="1"/>
        <end position="43"/>
    </location>
</feature>
<dbReference type="Proteomes" id="UP000663833">
    <property type="component" value="Unassembled WGS sequence"/>
</dbReference>
<comment type="caution">
    <text evidence="4">The sequence shown here is derived from an EMBL/GenBank/DDBJ whole genome shotgun (WGS) entry which is preliminary data.</text>
</comment>
<dbReference type="GO" id="GO:0004842">
    <property type="term" value="F:ubiquitin-protein transferase activity"/>
    <property type="evidence" value="ECO:0007669"/>
    <property type="project" value="InterPro"/>
</dbReference>
<protein>
    <recommendedName>
        <fullName evidence="2">U-box domain-containing protein</fullName>
    </recommendedName>
</protein>
<organism evidence="4 7">
    <name type="scientific">Rotaria socialis</name>
    <dbReference type="NCBI Taxonomy" id="392032"/>
    <lineage>
        <taxon>Eukaryota</taxon>
        <taxon>Metazoa</taxon>
        <taxon>Spiralia</taxon>
        <taxon>Gnathifera</taxon>
        <taxon>Rotifera</taxon>
        <taxon>Eurotatoria</taxon>
        <taxon>Bdelloidea</taxon>
        <taxon>Philodinida</taxon>
        <taxon>Philodinidae</taxon>
        <taxon>Rotaria</taxon>
    </lineage>
</organism>
<feature type="region of interest" description="Disordered" evidence="1">
    <location>
        <begin position="315"/>
        <end position="348"/>
    </location>
</feature>
<evidence type="ECO:0000256" key="1">
    <source>
        <dbReference type="SAM" id="MobiDB-lite"/>
    </source>
</evidence>
<dbReference type="GO" id="GO:0016567">
    <property type="term" value="P:protein ubiquitination"/>
    <property type="evidence" value="ECO:0007669"/>
    <property type="project" value="InterPro"/>
</dbReference>
<reference evidence="4" key="1">
    <citation type="submission" date="2021-02" db="EMBL/GenBank/DDBJ databases">
        <authorList>
            <person name="Nowell W R."/>
        </authorList>
    </citation>
    <scope>NUCLEOTIDE SEQUENCE</scope>
</reference>
<evidence type="ECO:0000313" key="5">
    <source>
        <dbReference type="EMBL" id="CAF4254843.1"/>
    </source>
</evidence>
<accession>A0A817VJS4</accession>
<dbReference type="InterPro" id="IPR003613">
    <property type="entry name" value="Ubox_domain"/>
</dbReference>
<evidence type="ECO:0000313" key="6">
    <source>
        <dbReference type="EMBL" id="CAF4474121.1"/>
    </source>
</evidence>
<dbReference type="EMBL" id="CAJOBS010000031">
    <property type="protein sequence ID" value="CAF4474121.1"/>
    <property type="molecule type" value="Genomic_DNA"/>
</dbReference>
<dbReference type="CDD" id="cd16655">
    <property type="entry name" value="RING-Ubox_WDSUB1-like"/>
    <property type="match status" value="2"/>
</dbReference>
<dbReference type="PANTHER" id="PTHR46573:SF1">
    <property type="entry name" value="WD REPEAT, SAM AND U-BOX DOMAIN-CONTAINING PROTEIN 1"/>
    <property type="match status" value="1"/>
</dbReference>
<evidence type="ECO:0000313" key="4">
    <source>
        <dbReference type="EMBL" id="CAF3342820.1"/>
    </source>
</evidence>